<dbReference type="EMBL" id="UYRV01107245">
    <property type="protein sequence ID" value="VDN23212.1"/>
    <property type="molecule type" value="Genomic_DNA"/>
</dbReference>
<organism evidence="1 2">
    <name type="scientific">Cylicostephanus goldi</name>
    <name type="common">Nematode worm</name>
    <dbReference type="NCBI Taxonomy" id="71465"/>
    <lineage>
        <taxon>Eukaryota</taxon>
        <taxon>Metazoa</taxon>
        <taxon>Ecdysozoa</taxon>
        <taxon>Nematoda</taxon>
        <taxon>Chromadorea</taxon>
        <taxon>Rhabditida</taxon>
        <taxon>Rhabditina</taxon>
        <taxon>Rhabditomorpha</taxon>
        <taxon>Strongyloidea</taxon>
        <taxon>Strongylidae</taxon>
        <taxon>Cylicostephanus</taxon>
    </lineage>
</organism>
<reference evidence="1 2" key="1">
    <citation type="submission" date="2018-11" db="EMBL/GenBank/DDBJ databases">
        <authorList>
            <consortium name="Pathogen Informatics"/>
        </authorList>
    </citation>
    <scope>NUCLEOTIDE SEQUENCE [LARGE SCALE GENOMIC DNA]</scope>
</reference>
<dbReference type="AlphaFoldDB" id="A0A3P7PTX3"/>
<dbReference type="Proteomes" id="UP000271889">
    <property type="component" value="Unassembled WGS sequence"/>
</dbReference>
<evidence type="ECO:0000313" key="2">
    <source>
        <dbReference type="Proteomes" id="UP000271889"/>
    </source>
</evidence>
<gene>
    <name evidence="1" type="ORF">CGOC_LOCUS9518</name>
</gene>
<proteinExistence type="predicted"/>
<keyword evidence="2" id="KW-1185">Reference proteome</keyword>
<evidence type="ECO:0000313" key="1">
    <source>
        <dbReference type="EMBL" id="VDN23212.1"/>
    </source>
</evidence>
<name>A0A3P7PTX3_CYLGO</name>
<protein>
    <submittedName>
        <fullName evidence="1">Uncharacterized protein</fullName>
    </submittedName>
</protein>
<accession>A0A3P7PTX3</accession>
<sequence length="73" mass="8196">MDRNQEVDMERLFLDERQSKVVYEANIGAGLCCLFAERLKSAKGVHYDHPDALACHVELERHVDGGSHHGGAY</sequence>